<dbReference type="EnsemblPlants" id="LPERR08G13930.1">
    <property type="protein sequence ID" value="LPERR08G13930.1"/>
    <property type="gene ID" value="LPERR08G13930"/>
</dbReference>
<protein>
    <submittedName>
        <fullName evidence="2">Uncharacterized protein</fullName>
    </submittedName>
</protein>
<evidence type="ECO:0000313" key="2">
    <source>
        <dbReference type="EnsemblPlants" id="LPERR08G13930.1"/>
    </source>
</evidence>
<name>A0A0D9X8I9_9ORYZ</name>
<reference evidence="2 3" key="1">
    <citation type="submission" date="2012-08" db="EMBL/GenBank/DDBJ databases">
        <title>Oryza genome evolution.</title>
        <authorList>
            <person name="Wing R.A."/>
        </authorList>
    </citation>
    <scope>NUCLEOTIDE SEQUENCE</scope>
</reference>
<evidence type="ECO:0000313" key="3">
    <source>
        <dbReference type="Proteomes" id="UP000032180"/>
    </source>
</evidence>
<dbReference type="HOGENOM" id="CLU_1671862_0_0_1"/>
<proteinExistence type="predicted"/>
<evidence type="ECO:0000256" key="1">
    <source>
        <dbReference type="SAM" id="MobiDB-lite"/>
    </source>
</evidence>
<keyword evidence="3" id="KW-1185">Reference proteome</keyword>
<dbReference type="Gramene" id="LPERR08G13930.1">
    <property type="protein sequence ID" value="LPERR08G13930.1"/>
    <property type="gene ID" value="LPERR08G13930"/>
</dbReference>
<feature type="region of interest" description="Disordered" evidence="1">
    <location>
        <begin position="131"/>
        <end position="158"/>
    </location>
</feature>
<accession>A0A0D9X8I9</accession>
<dbReference type="Gramene" id="LPERR08G13930.2">
    <property type="protein sequence ID" value="LPERR08G13930.2"/>
    <property type="gene ID" value="LPERR08G13930"/>
</dbReference>
<dbReference type="Proteomes" id="UP000032180">
    <property type="component" value="Chromosome 8"/>
</dbReference>
<dbReference type="EnsemblPlants" id="LPERR08G13930.2">
    <property type="protein sequence ID" value="LPERR08G13930.2"/>
    <property type="gene ID" value="LPERR08G13930"/>
</dbReference>
<organism evidence="2 3">
    <name type="scientific">Leersia perrieri</name>
    <dbReference type="NCBI Taxonomy" id="77586"/>
    <lineage>
        <taxon>Eukaryota</taxon>
        <taxon>Viridiplantae</taxon>
        <taxon>Streptophyta</taxon>
        <taxon>Embryophyta</taxon>
        <taxon>Tracheophyta</taxon>
        <taxon>Spermatophyta</taxon>
        <taxon>Magnoliopsida</taxon>
        <taxon>Liliopsida</taxon>
        <taxon>Poales</taxon>
        <taxon>Poaceae</taxon>
        <taxon>BOP clade</taxon>
        <taxon>Oryzoideae</taxon>
        <taxon>Oryzeae</taxon>
        <taxon>Oryzinae</taxon>
        <taxon>Leersia</taxon>
    </lineage>
</organism>
<reference evidence="2" key="3">
    <citation type="submission" date="2015-04" db="UniProtKB">
        <authorList>
            <consortium name="EnsemblPlants"/>
        </authorList>
    </citation>
    <scope>IDENTIFICATION</scope>
</reference>
<sequence length="158" mass="18191">MLQIEFSTTPTPSQHLENQENHPHFALHSLLLHCRSKGFHRRRRISSHLLRSPTRVPSSPHHAIALLKFSPLFVQWISRNAAMKFLLLGAMSRHRRSSCRCSGRLRPPIAVPLRHRICLIHVKPQPLVALNFDHRRRRSSPSPTSALRHRRPPNPAAP</sequence>
<dbReference type="AlphaFoldDB" id="A0A0D9X8I9"/>
<reference evidence="2 3" key="2">
    <citation type="submission" date="2013-12" db="EMBL/GenBank/DDBJ databases">
        <authorList>
            <person name="Yu Y."/>
            <person name="Lee S."/>
            <person name="de Baynast K."/>
            <person name="Wissotski M."/>
            <person name="Liu L."/>
            <person name="Talag J."/>
            <person name="Goicoechea J."/>
            <person name="Angelova A."/>
            <person name="Jetty R."/>
            <person name="Kudrna D."/>
            <person name="Golser W."/>
            <person name="Rivera L."/>
            <person name="Zhang J."/>
            <person name="Wing R."/>
        </authorList>
    </citation>
    <scope>NUCLEOTIDE SEQUENCE</scope>
</reference>